<accession>A0ABR2Z6G4</accession>
<feature type="region of interest" description="Disordered" evidence="1">
    <location>
        <begin position="1"/>
        <end position="22"/>
    </location>
</feature>
<reference evidence="2 3" key="1">
    <citation type="submission" date="2024-05" db="EMBL/GenBank/DDBJ databases">
        <title>A draft genome resource for the thread blight pathogen Marasmius tenuissimus strain MS-2.</title>
        <authorList>
            <person name="Yulfo-Soto G.E."/>
            <person name="Baruah I.K."/>
            <person name="Amoako-Attah I."/>
            <person name="Bukari Y."/>
            <person name="Meinhardt L.W."/>
            <person name="Bailey B.A."/>
            <person name="Cohen S.P."/>
        </authorList>
    </citation>
    <scope>NUCLEOTIDE SEQUENCE [LARGE SCALE GENOMIC DNA]</scope>
    <source>
        <strain evidence="2 3">MS-2</strain>
    </source>
</reference>
<dbReference type="EMBL" id="JBBXMP010000812">
    <property type="protein sequence ID" value="KAL0056920.1"/>
    <property type="molecule type" value="Genomic_DNA"/>
</dbReference>
<organism evidence="2 3">
    <name type="scientific">Marasmius tenuissimus</name>
    <dbReference type="NCBI Taxonomy" id="585030"/>
    <lineage>
        <taxon>Eukaryota</taxon>
        <taxon>Fungi</taxon>
        <taxon>Dikarya</taxon>
        <taxon>Basidiomycota</taxon>
        <taxon>Agaricomycotina</taxon>
        <taxon>Agaricomycetes</taxon>
        <taxon>Agaricomycetidae</taxon>
        <taxon>Agaricales</taxon>
        <taxon>Marasmiineae</taxon>
        <taxon>Marasmiaceae</taxon>
        <taxon>Marasmius</taxon>
    </lineage>
</organism>
<sequence length="170" mass="19571">MPPKKQSAGAPSHTVNNLKIKTETRARQKTEIEVEVWQWLADAKKKAEELAEQYNKTDRYFLDMMFQNGMHLTSPCKSNAYNVFKYFKAKENRDAGGIPLDVKALDELYSDEYDDLTDEEKADLVKKYENEVSKEEREKIKVVQPNSRSRAQDIANVIANISAMVESPYT</sequence>
<name>A0ABR2Z6G4_9AGAR</name>
<gene>
    <name evidence="2" type="ORF">AAF712_016461</name>
</gene>
<evidence type="ECO:0000313" key="3">
    <source>
        <dbReference type="Proteomes" id="UP001437256"/>
    </source>
</evidence>
<comment type="caution">
    <text evidence="2">The sequence shown here is derived from an EMBL/GenBank/DDBJ whole genome shotgun (WGS) entry which is preliminary data.</text>
</comment>
<keyword evidence="3" id="KW-1185">Reference proteome</keyword>
<evidence type="ECO:0000313" key="2">
    <source>
        <dbReference type="EMBL" id="KAL0056920.1"/>
    </source>
</evidence>
<protein>
    <submittedName>
        <fullName evidence="2">Uncharacterized protein</fullName>
    </submittedName>
</protein>
<dbReference type="Proteomes" id="UP001437256">
    <property type="component" value="Unassembled WGS sequence"/>
</dbReference>
<evidence type="ECO:0000256" key="1">
    <source>
        <dbReference type="SAM" id="MobiDB-lite"/>
    </source>
</evidence>
<proteinExistence type="predicted"/>